<evidence type="ECO:0000259" key="2">
    <source>
        <dbReference type="Pfam" id="PF26018"/>
    </source>
</evidence>
<keyword evidence="1" id="KW-1133">Transmembrane helix</keyword>
<evidence type="ECO:0000313" key="4">
    <source>
        <dbReference type="Proteomes" id="UP000463470"/>
    </source>
</evidence>
<accession>A0A845L5F3</accession>
<evidence type="ECO:0000313" key="3">
    <source>
        <dbReference type="EMBL" id="MZP28998.1"/>
    </source>
</evidence>
<proteinExistence type="predicted"/>
<organism evidence="3 4">
    <name type="scientific">Heliomicrobium undosum</name>
    <dbReference type="NCBI Taxonomy" id="121734"/>
    <lineage>
        <taxon>Bacteria</taxon>
        <taxon>Bacillati</taxon>
        <taxon>Bacillota</taxon>
        <taxon>Clostridia</taxon>
        <taxon>Eubacteriales</taxon>
        <taxon>Heliobacteriaceae</taxon>
        <taxon>Heliomicrobium</taxon>
    </lineage>
</organism>
<comment type="caution">
    <text evidence="3">The sequence shown here is derived from an EMBL/GenBank/DDBJ whole genome shotgun (WGS) entry which is preliminary data.</text>
</comment>
<keyword evidence="4" id="KW-1185">Reference proteome</keyword>
<reference evidence="3 4" key="1">
    <citation type="submission" date="2020-01" db="EMBL/GenBank/DDBJ databases">
        <title>Whole-genome sequence of Heliobacterium undosum DSM 13378.</title>
        <authorList>
            <person name="Kyndt J.A."/>
            <person name="Meyer T.E."/>
        </authorList>
    </citation>
    <scope>NUCLEOTIDE SEQUENCE [LARGE SCALE GENOMIC DNA]</scope>
    <source>
        <strain evidence="3 4">DSM 13378</strain>
    </source>
</reference>
<evidence type="ECO:0000256" key="1">
    <source>
        <dbReference type="SAM" id="Phobius"/>
    </source>
</evidence>
<dbReference type="Pfam" id="PF26018">
    <property type="entry name" value="BSH_RND_rel"/>
    <property type="match status" value="1"/>
</dbReference>
<dbReference type="OrthoDB" id="1722186at2"/>
<protein>
    <recommendedName>
        <fullName evidence="2">RND related barrel-sandwich hybrid domain-containing protein</fullName>
    </recommendedName>
</protein>
<sequence length="329" mass="36376">MSRLTMVPVGKEALRQRRRQALLRLAALALLLAVAAAGLWWMKDRITGYLVKVTVELQAAKMGQMAETRELPGWVIRDERVVHASMAGHVQRLVKDGDRVRVGAPVVRLKGLSPVGEEMGNQQDLPSPRAGLIVYRLDGLEEVLDPRALDELSTEQLNTLAERPYEIPPDGLAQAGQGLFKVIDNVEKAHFLTHYDVKDLGGPLVPSRRLTLTLNAAGPNFYGKVLQVRGTDDVWAVIQLVNPPAEVFKTRRLPLRIVDKTHKGILLSKDTLVDRNGEKGVWLAVKNRAEWRPVQVKAAIGDQVIIDGVAEGELVVQNPALLREGQEIK</sequence>
<dbReference type="InterPro" id="IPR058709">
    <property type="entry name" value="BSH_RND-rel"/>
</dbReference>
<dbReference type="RefSeq" id="WP_161255552.1">
    <property type="nucleotide sequence ID" value="NZ_WXEY01000003.1"/>
</dbReference>
<dbReference type="Gene3D" id="2.40.420.20">
    <property type="match status" value="1"/>
</dbReference>
<feature type="domain" description="RND related barrel-sandwich hybrid" evidence="2">
    <location>
        <begin position="79"/>
        <end position="184"/>
    </location>
</feature>
<keyword evidence="1" id="KW-0472">Membrane</keyword>
<feature type="transmembrane region" description="Helical" evidence="1">
    <location>
        <begin position="21"/>
        <end position="42"/>
    </location>
</feature>
<gene>
    <name evidence="3" type="ORF">GTO91_04645</name>
</gene>
<dbReference type="Proteomes" id="UP000463470">
    <property type="component" value="Unassembled WGS sequence"/>
</dbReference>
<keyword evidence="1" id="KW-0812">Transmembrane</keyword>
<name>A0A845L5F3_9FIRM</name>
<dbReference type="AlphaFoldDB" id="A0A845L5F3"/>
<dbReference type="EMBL" id="WXEY01000003">
    <property type="protein sequence ID" value="MZP28998.1"/>
    <property type="molecule type" value="Genomic_DNA"/>
</dbReference>